<keyword evidence="2" id="KW-0547">Nucleotide-binding</keyword>
<dbReference type="OrthoDB" id="9786026at2"/>
<dbReference type="InterPro" id="IPR016064">
    <property type="entry name" value="NAD/diacylglycerol_kinase_sf"/>
</dbReference>
<dbReference type="Proteomes" id="UP000464318">
    <property type="component" value="Chromosome"/>
</dbReference>
<dbReference type="Gene3D" id="2.60.200.40">
    <property type="match status" value="1"/>
</dbReference>
<accession>A0A6P1QQN0</accession>
<sequence>MISRVAFIINPNSSKGQYEPFLKEINQRIDQPTVLISRTKEDTERFISENWEHIDIFVAAGGDGTISSIAQQLVNSEKILAVYPMGSGNGFARENGFNTNLKKLIEKLQKGNSKKIDTVKINDYFCINVSGVGLDSTVAHNFEKTSRGFFNYIKTTVKTYFQFKSVEVSFSDSHFKNFSGSYMMLNIANTRQFGNNAYIAPQAMIDDGKIDLALVKKFPFWYSPIFACQLFTKKLRGNRYIKYLCTEKIEINASSDLWHIDGDAVSISSPVSIKVSKQSLRILQ</sequence>
<evidence type="ECO:0000256" key="1">
    <source>
        <dbReference type="ARBA" id="ARBA00022679"/>
    </source>
</evidence>
<dbReference type="PROSITE" id="PS50146">
    <property type="entry name" value="DAGK"/>
    <property type="match status" value="1"/>
</dbReference>
<evidence type="ECO:0000256" key="2">
    <source>
        <dbReference type="ARBA" id="ARBA00022741"/>
    </source>
</evidence>
<dbReference type="AlphaFoldDB" id="A0A6P1QQN0"/>
<organism evidence="5 6">
    <name type="scientific">Bergeyella cardium</name>
    <dbReference type="NCBI Taxonomy" id="1585976"/>
    <lineage>
        <taxon>Bacteria</taxon>
        <taxon>Pseudomonadati</taxon>
        <taxon>Bacteroidota</taxon>
        <taxon>Flavobacteriia</taxon>
        <taxon>Flavobacteriales</taxon>
        <taxon>Weeksellaceae</taxon>
        <taxon>Bergeyella</taxon>
    </lineage>
</organism>
<dbReference type="InterPro" id="IPR045540">
    <property type="entry name" value="YegS/DAGK_C"/>
</dbReference>
<dbReference type="RefSeq" id="WP_160223628.1">
    <property type="nucleotide sequence ID" value="NZ_CP029149.1"/>
</dbReference>
<dbReference type="GO" id="GO:0016301">
    <property type="term" value="F:kinase activity"/>
    <property type="evidence" value="ECO:0007669"/>
    <property type="project" value="UniProtKB-KW"/>
</dbReference>
<evidence type="ECO:0000313" key="6">
    <source>
        <dbReference type="Proteomes" id="UP000464318"/>
    </source>
</evidence>
<reference evidence="5 6" key="1">
    <citation type="submission" date="2018-04" db="EMBL/GenBank/DDBJ databases">
        <title>Characteristic and Complete Genome Sequencing of A Novel Member of Infective Endocarditis Causative Bacteria: Bergeyella cardium QL-PH.</title>
        <authorList>
            <person name="Pan H."/>
            <person name="Sun E."/>
            <person name="Zhang Y."/>
        </authorList>
    </citation>
    <scope>NUCLEOTIDE SEQUENCE [LARGE SCALE GENOMIC DNA]</scope>
    <source>
        <strain evidence="5 6">HPQL</strain>
    </source>
</reference>
<dbReference type="Pfam" id="PF00781">
    <property type="entry name" value="DAGK_cat"/>
    <property type="match status" value="1"/>
</dbReference>
<dbReference type="Pfam" id="PF19279">
    <property type="entry name" value="YegS_C"/>
    <property type="match status" value="1"/>
</dbReference>
<dbReference type="InterPro" id="IPR050187">
    <property type="entry name" value="Lipid_Phosphate_FormReg"/>
</dbReference>
<keyword evidence="6" id="KW-1185">Reference proteome</keyword>
<protein>
    <submittedName>
        <fullName evidence="5">Diacylglycerol kinase</fullName>
    </submittedName>
</protein>
<dbReference type="InterPro" id="IPR001206">
    <property type="entry name" value="Diacylglycerol_kinase_cat_dom"/>
</dbReference>
<dbReference type="GO" id="GO:0005886">
    <property type="term" value="C:plasma membrane"/>
    <property type="evidence" value="ECO:0007669"/>
    <property type="project" value="TreeGrafter"/>
</dbReference>
<dbReference type="PANTHER" id="PTHR12358:SF106">
    <property type="entry name" value="LIPID KINASE YEGS"/>
    <property type="match status" value="1"/>
</dbReference>
<evidence type="ECO:0000256" key="3">
    <source>
        <dbReference type="ARBA" id="ARBA00022777"/>
    </source>
</evidence>
<name>A0A6P1QQN0_9FLAO</name>
<dbReference type="SUPFAM" id="SSF111331">
    <property type="entry name" value="NAD kinase/diacylglycerol kinase-like"/>
    <property type="match status" value="1"/>
</dbReference>
<dbReference type="Gene3D" id="3.40.50.10330">
    <property type="entry name" value="Probable inorganic polyphosphate/atp-NAD kinase, domain 1"/>
    <property type="match status" value="1"/>
</dbReference>
<evidence type="ECO:0000313" key="5">
    <source>
        <dbReference type="EMBL" id="QHN64476.1"/>
    </source>
</evidence>
<dbReference type="KEGG" id="bcad:DBX24_00510"/>
<keyword evidence="3 5" id="KW-0418">Kinase</keyword>
<keyword evidence="1" id="KW-0808">Transferase</keyword>
<gene>
    <name evidence="5" type="ORF">DBX24_00510</name>
</gene>
<dbReference type="PANTHER" id="PTHR12358">
    <property type="entry name" value="SPHINGOSINE KINASE"/>
    <property type="match status" value="1"/>
</dbReference>
<dbReference type="EMBL" id="CP029149">
    <property type="protein sequence ID" value="QHN64476.1"/>
    <property type="molecule type" value="Genomic_DNA"/>
</dbReference>
<evidence type="ECO:0000256" key="4">
    <source>
        <dbReference type="ARBA" id="ARBA00022840"/>
    </source>
</evidence>
<dbReference type="SMART" id="SM00046">
    <property type="entry name" value="DAGKc"/>
    <property type="match status" value="1"/>
</dbReference>
<dbReference type="GO" id="GO:0005524">
    <property type="term" value="F:ATP binding"/>
    <property type="evidence" value="ECO:0007669"/>
    <property type="project" value="UniProtKB-KW"/>
</dbReference>
<keyword evidence="4" id="KW-0067">ATP-binding</keyword>
<dbReference type="InterPro" id="IPR017438">
    <property type="entry name" value="ATP-NAD_kinase_N"/>
</dbReference>
<proteinExistence type="predicted"/>